<organism evidence="1 2">
    <name type="scientific">Colletotrichum kahawae</name>
    <name type="common">Coffee berry disease fungus</name>
    <dbReference type="NCBI Taxonomy" id="34407"/>
    <lineage>
        <taxon>Eukaryota</taxon>
        <taxon>Fungi</taxon>
        <taxon>Dikarya</taxon>
        <taxon>Ascomycota</taxon>
        <taxon>Pezizomycotina</taxon>
        <taxon>Sordariomycetes</taxon>
        <taxon>Hypocreomycetidae</taxon>
        <taxon>Glomerellales</taxon>
        <taxon>Glomerellaceae</taxon>
        <taxon>Colletotrichum</taxon>
        <taxon>Colletotrichum gloeosporioides species complex</taxon>
    </lineage>
</organism>
<dbReference type="EMBL" id="VYYT01000510">
    <property type="protein sequence ID" value="KAK2733250.1"/>
    <property type="molecule type" value="Genomic_DNA"/>
</dbReference>
<reference evidence="1" key="1">
    <citation type="submission" date="2023-02" db="EMBL/GenBank/DDBJ databases">
        <title>Colletotrichum kahawae CIFC_Que2 genome sequencing and assembly.</title>
        <authorList>
            <person name="Baroncelli R."/>
        </authorList>
    </citation>
    <scope>NUCLEOTIDE SEQUENCE</scope>
    <source>
        <strain evidence="1">CIFC_Que2</strain>
    </source>
</reference>
<dbReference type="AlphaFoldDB" id="A0AAD9Y4G7"/>
<gene>
    <name evidence="1" type="ORF">CKAH01_08384</name>
</gene>
<evidence type="ECO:0000313" key="2">
    <source>
        <dbReference type="Proteomes" id="UP001281614"/>
    </source>
</evidence>
<protein>
    <submittedName>
        <fullName evidence="1">Uncharacterized protein</fullName>
    </submittedName>
</protein>
<sequence>MIFQPPWLRCAHLGHSTARRILIVTDDGRLGSNHRMLLTLPHDITPAAPLIRARKTALEHEAWREKSHLETRYEQPMDTSDEDGLAMTEKVNRNPGDPSLYHTQVPQRPCPQECLAESSLRNESWPSLWALWCFVPWGMRSGPRGHGD</sequence>
<comment type="caution">
    <text evidence="1">The sequence shown here is derived from an EMBL/GenBank/DDBJ whole genome shotgun (WGS) entry which is preliminary data.</text>
</comment>
<proteinExistence type="predicted"/>
<name>A0AAD9Y4G7_COLKA</name>
<evidence type="ECO:0000313" key="1">
    <source>
        <dbReference type="EMBL" id="KAK2733250.1"/>
    </source>
</evidence>
<keyword evidence="2" id="KW-1185">Reference proteome</keyword>
<accession>A0AAD9Y4G7</accession>
<dbReference type="Proteomes" id="UP001281614">
    <property type="component" value="Unassembled WGS sequence"/>
</dbReference>